<keyword evidence="1" id="KW-0560">Oxidoreductase</keyword>
<feature type="domain" description="Pyruvate:ferredoxin oxidoreductase core" evidence="4">
    <location>
        <begin position="457"/>
        <end position="547"/>
    </location>
</feature>
<reference evidence="5 6" key="1">
    <citation type="submission" date="2016-08" db="EMBL/GenBank/DDBJ databases">
        <title>Novel Firmicutes and Novel Genomes.</title>
        <authorList>
            <person name="Poppleton D.I."/>
            <person name="Gribaldo S."/>
        </authorList>
    </citation>
    <scope>NUCLEOTIDE SEQUENCE [LARGE SCALE GENOMIC DNA]</scope>
    <source>
        <strain evidence="5 6">CTT3</strain>
    </source>
</reference>
<evidence type="ECO:0000259" key="3">
    <source>
        <dbReference type="Pfam" id="PF01855"/>
    </source>
</evidence>
<dbReference type="CDD" id="cd07034">
    <property type="entry name" value="TPP_PYR_PFOR_IOR-alpha_like"/>
    <property type="match status" value="1"/>
</dbReference>
<dbReference type="Pfam" id="PF17147">
    <property type="entry name" value="PFOR_II"/>
    <property type="match status" value="1"/>
</dbReference>
<name>A0A419T5N7_9FIRM</name>
<dbReference type="Pfam" id="PF01558">
    <property type="entry name" value="POR"/>
    <property type="match status" value="1"/>
</dbReference>
<dbReference type="NCBIfam" id="TIGR03710">
    <property type="entry name" value="OAFO_sf"/>
    <property type="match status" value="1"/>
</dbReference>
<protein>
    <submittedName>
        <fullName evidence="5">2-oxoacid:ferredoxin oxidoreductase subunit alpha</fullName>
    </submittedName>
</protein>
<gene>
    <name evidence="5" type="ORF">BET03_10455</name>
</gene>
<dbReference type="EMBL" id="MCIB01000009">
    <property type="protein sequence ID" value="RKD32746.1"/>
    <property type="molecule type" value="Genomic_DNA"/>
</dbReference>
<dbReference type="InterPro" id="IPR022367">
    <property type="entry name" value="2-oxoacid/accept_OxRdtase_asu"/>
</dbReference>
<dbReference type="PANTHER" id="PTHR32154:SF20">
    <property type="entry name" value="2-OXOGLUTARATE OXIDOREDUCTASE SUBUNIT KORA"/>
    <property type="match status" value="1"/>
</dbReference>
<feature type="domain" description="Pyruvate/ketoisovalerate oxidoreductase catalytic" evidence="2">
    <location>
        <begin position="11"/>
        <end position="165"/>
    </location>
</feature>
<evidence type="ECO:0000313" key="5">
    <source>
        <dbReference type="EMBL" id="RKD32746.1"/>
    </source>
</evidence>
<dbReference type="InterPro" id="IPR019752">
    <property type="entry name" value="Pyrv/ketoisovalerate_OxRed_cat"/>
</dbReference>
<dbReference type="OrthoDB" id="9794954at2"/>
<dbReference type="SUPFAM" id="SSF53323">
    <property type="entry name" value="Pyruvate-ferredoxin oxidoreductase, PFOR, domain III"/>
    <property type="match status" value="1"/>
</dbReference>
<sequence length="559" mass="62142">MNYNILIGGSAGQGIVTLSQLLSKILKRKGYHIFLNKDYMSRIRGGHNFIQIRFGTEQIFSHSPFIDLIIALDKNTVEIHKEKLNENGKIICDESIDVSSDNLFKLPLKEIAKEVGNSKVFGTAAIGAVLKLFSIPLKDINKIFDEFFDSDLSNKNYQALIRGYELINNHFEYVEPQDKNHIMINGNQAVALGALAAGVSFYSAYPMTPSTGIMTYLAHKEEEAGIVVEQAEDEIAAINMAIGASFAGVRAMTGTSGGGFSLMTESLGLAGITETPLVVIDVQRPGPATGLPTRTEQSDLSFVLTASHGEIPRMVISLRSPADAFYQTARALNIAEKYQVLVILLSDQYLADYVQTIEPFDFKKITIERGIADASSVKENEDYKRYKLTETGVSPRLIPGQIENKTVLADSDEHNECGHITESAEVRTNMMEKRMKKQELLKEEIQEPEYLGAESPDILLVGWGSTYGPIKEAVERLNSENIKVGALIFGDVWPLPKESLEKYAKKVKTIVNIEQNYTGQLAKLIRQETGIKCDKSILKYDGRQINFYEIYSKIKSEVL</sequence>
<comment type="caution">
    <text evidence="5">The sequence shown here is derived from an EMBL/GenBank/DDBJ whole genome shotgun (WGS) entry which is preliminary data.</text>
</comment>
<dbReference type="InterPro" id="IPR050722">
    <property type="entry name" value="Pyruvate:ferred/Flavod_OxRd"/>
</dbReference>
<evidence type="ECO:0000313" key="6">
    <source>
        <dbReference type="Proteomes" id="UP000284177"/>
    </source>
</evidence>
<dbReference type="FunFam" id="3.40.50.970:FF:000022">
    <property type="entry name" value="2-oxoglutarate ferredoxin oxidoreductase alpha subunit"/>
    <property type="match status" value="1"/>
</dbReference>
<dbReference type="InterPro" id="IPR002880">
    <property type="entry name" value="Pyrv_Fd/Flavodoxin_OxRdtase_N"/>
</dbReference>
<dbReference type="RefSeq" id="WP_120168268.1">
    <property type="nucleotide sequence ID" value="NZ_MCIB01000009.1"/>
</dbReference>
<evidence type="ECO:0000256" key="1">
    <source>
        <dbReference type="ARBA" id="ARBA00023002"/>
    </source>
</evidence>
<accession>A0A419T5N7</accession>
<dbReference type="InterPro" id="IPR009014">
    <property type="entry name" value="Transketo_C/PFOR_II"/>
</dbReference>
<dbReference type="InterPro" id="IPR029061">
    <property type="entry name" value="THDP-binding"/>
</dbReference>
<dbReference type="GO" id="GO:0006979">
    <property type="term" value="P:response to oxidative stress"/>
    <property type="evidence" value="ECO:0007669"/>
    <property type="project" value="TreeGrafter"/>
</dbReference>
<dbReference type="SUPFAM" id="SSF52922">
    <property type="entry name" value="TK C-terminal domain-like"/>
    <property type="match status" value="1"/>
</dbReference>
<organism evidence="5 6">
    <name type="scientific">Thermohalobacter berrensis</name>
    <dbReference type="NCBI Taxonomy" id="99594"/>
    <lineage>
        <taxon>Bacteria</taxon>
        <taxon>Bacillati</taxon>
        <taxon>Bacillota</taxon>
        <taxon>Tissierellia</taxon>
        <taxon>Tissierellales</taxon>
        <taxon>Thermohalobacteraceae</taxon>
        <taxon>Thermohalobacter</taxon>
    </lineage>
</organism>
<dbReference type="AlphaFoldDB" id="A0A419T5N7"/>
<dbReference type="Gene3D" id="3.40.50.970">
    <property type="match status" value="1"/>
</dbReference>
<dbReference type="Proteomes" id="UP000284177">
    <property type="component" value="Unassembled WGS sequence"/>
</dbReference>
<evidence type="ECO:0000259" key="2">
    <source>
        <dbReference type="Pfam" id="PF01558"/>
    </source>
</evidence>
<dbReference type="InterPro" id="IPR033412">
    <property type="entry name" value="PFOR_II"/>
</dbReference>
<dbReference type="Gene3D" id="3.40.920.10">
    <property type="entry name" value="Pyruvate-ferredoxin oxidoreductase, PFOR, domain III"/>
    <property type="match status" value="1"/>
</dbReference>
<feature type="domain" description="Pyruvate flavodoxin/ferredoxin oxidoreductase pyrimidine binding" evidence="3">
    <location>
        <begin position="193"/>
        <end position="432"/>
    </location>
</feature>
<dbReference type="SUPFAM" id="SSF52518">
    <property type="entry name" value="Thiamin diphosphate-binding fold (THDP-binding)"/>
    <property type="match status" value="1"/>
</dbReference>
<dbReference type="PANTHER" id="PTHR32154">
    <property type="entry name" value="PYRUVATE-FLAVODOXIN OXIDOREDUCTASE-RELATED"/>
    <property type="match status" value="1"/>
</dbReference>
<dbReference type="Gene3D" id="3.40.50.920">
    <property type="match status" value="1"/>
</dbReference>
<dbReference type="FunFam" id="3.40.50.920:FF:000009">
    <property type="entry name" value="2-oxoglutarate ferredoxin oxidoreductase subunit alpha"/>
    <property type="match status" value="1"/>
</dbReference>
<dbReference type="GO" id="GO:0016903">
    <property type="term" value="F:oxidoreductase activity, acting on the aldehyde or oxo group of donors"/>
    <property type="evidence" value="ECO:0007669"/>
    <property type="project" value="InterPro"/>
</dbReference>
<keyword evidence="6" id="KW-1185">Reference proteome</keyword>
<evidence type="ECO:0000259" key="4">
    <source>
        <dbReference type="Pfam" id="PF17147"/>
    </source>
</evidence>
<dbReference type="Pfam" id="PF01855">
    <property type="entry name" value="POR_N"/>
    <property type="match status" value="1"/>
</dbReference>
<proteinExistence type="predicted"/>
<dbReference type="InterPro" id="IPR002869">
    <property type="entry name" value="Pyrv_flavodox_OxRed_cen"/>
</dbReference>